<dbReference type="EC" id="3.6.3.-" evidence="2"/>
<evidence type="ECO:0000259" key="1">
    <source>
        <dbReference type="Pfam" id="PF00005"/>
    </source>
</evidence>
<accession>A0A4R8SMJ2</accession>
<dbReference type="GO" id="GO:0015421">
    <property type="term" value="F:ABC-type oligopeptide transporter activity"/>
    <property type="evidence" value="ECO:0007669"/>
    <property type="project" value="TreeGrafter"/>
</dbReference>
<name>A0A4R8SMJ2_9MYCO</name>
<dbReference type="Pfam" id="PF00005">
    <property type="entry name" value="ABC_tran"/>
    <property type="match status" value="1"/>
</dbReference>
<dbReference type="EMBL" id="PECL01000015">
    <property type="protein sequence ID" value="TDZ99709.1"/>
    <property type="molecule type" value="Genomic_DNA"/>
</dbReference>
<dbReference type="AlphaFoldDB" id="A0A4R8SMJ2"/>
<proteinExistence type="predicted"/>
<dbReference type="GO" id="GO:0090374">
    <property type="term" value="P:oligopeptide export from mitochondrion"/>
    <property type="evidence" value="ECO:0007669"/>
    <property type="project" value="TreeGrafter"/>
</dbReference>
<protein>
    <submittedName>
        <fullName evidence="2">Iron import ATP-binding/permease protein IrtB</fullName>
        <ecNumber evidence="2">3.6.3.-</ecNumber>
    </submittedName>
</protein>
<keyword evidence="2" id="KW-0547">Nucleotide-binding</keyword>
<evidence type="ECO:0000313" key="3">
    <source>
        <dbReference type="Proteomes" id="UP000294604"/>
    </source>
</evidence>
<dbReference type="PANTHER" id="PTHR43394">
    <property type="entry name" value="ATP-DEPENDENT PERMEASE MDL1, MITOCHONDRIAL"/>
    <property type="match status" value="1"/>
</dbReference>
<comment type="caution">
    <text evidence="2">The sequence shown here is derived from an EMBL/GenBank/DDBJ whole genome shotgun (WGS) entry which is preliminary data.</text>
</comment>
<dbReference type="SUPFAM" id="SSF52540">
    <property type="entry name" value="P-loop containing nucleoside triphosphate hydrolases"/>
    <property type="match status" value="1"/>
</dbReference>
<dbReference type="Proteomes" id="UP000294604">
    <property type="component" value="Unassembled WGS sequence"/>
</dbReference>
<keyword evidence="2" id="KW-0378">Hydrolase</keyword>
<evidence type="ECO:0000313" key="2">
    <source>
        <dbReference type="EMBL" id="TDZ99709.1"/>
    </source>
</evidence>
<dbReference type="InterPro" id="IPR003439">
    <property type="entry name" value="ABC_transporter-like_ATP-bd"/>
</dbReference>
<dbReference type="PANTHER" id="PTHR43394:SF15">
    <property type="entry name" value="ALPHA-FACTOR-TRANSPORTING ATPASE"/>
    <property type="match status" value="1"/>
</dbReference>
<reference evidence="2 3" key="1">
    <citation type="journal article" date="2019" name="Sci. Rep.">
        <title>Extended insight into the Mycobacterium chelonae-abscessus complex through whole genome sequencing of Mycobacterium salmoniphilum outbreak and Mycobacterium salmoniphilum-like strains.</title>
        <authorList>
            <person name="Behra P.R.K."/>
            <person name="Das S."/>
            <person name="Pettersson B.M.F."/>
            <person name="Shirreff L."/>
            <person name="DuCote T."/>
            <person name="Jacobsson K.G."/>
            <person name="Ennis D.G."/>
            <person name="Kirsebom L.A."/>
        </authorList>
    </citation>
    <scope>NUCLEOTIDE SEQUENCE [LARGE SCALE GENOMIC DNA]</scope>
    <source>
        <strain evidence="2 3">CCUG 60884</strain>
    </source>
</reference>
<sequence length="139" mass="15401">MALARVDEIIERLPDAEQSRVGEAGTALSGGERQRVSIARALIKPAPVLLIDEATSALDTENETAITDAIGNDPRLRTRVMIAHRLNAIRNADHVLFIDDGRIVEQGSITELSALQGRFTEFWHQQESTTRWRITATTN</sequence>
<feature type="domain" description="ABC transporter" evidence="1">
    <location>
        <begin position="4"/>
        <end position="56"/>
    </location>
</feature>
<dbReference type="GO" id="GO:0005524">
    <property type="term" value="F:ATP binding"/>
    <property type="evidence" value="ECO:0007669"/>
    <property type="project" value="UniProtKB-KW"/>
</dbReference>
<dbReference type="InterPro" id="IPR027417">
    <property type="entry name" value="P-loop_NTPase"/>
</dbReference>
<dbReference type="Gene3D" id="3.40.50.300">
    <property type="entry name" value="P-loop containing nucleotide triphosphate hydrolases"/>
    <property type="match status" value="1"/>
</dbReference>
<dbReference type="InterPro" id="IPR039421">
    <property type="entry name" value="Type_1_exporter"/>
</dbReference>
<gene>
    <name evidence="2" type="primary">irtB_2</name>
    <name evidence="2" type="ORF">CCUG60884_04780</name>
</gene>
<organism evidence="2 3">
    <name type="scientific">Mycobacteroides salmoniphilum</name>
    <dbReference type="NCBI Taxonomy" id="404941"/>
    <lineage>
        <taxon>Bacteria</taxon>
        <taxon>Bacillati</taxon>
        <taxon>Actinomycetota</taxon>
        <taxon>Actinomycetes</taxon>
        <taxon>Mycobacteriales</taxon>
        <taxon>Mycobacteriaceae</taxon>
        <taxon>Mycobacteroides</taxon>
    </lineage>
</organism>
<dbReference type="GO" id="GO:0016887">
    <property type="term" value="F:ATP hydrolysis activity"/>
    <property type="evidence" value="ECO:0007669"/>
    <property type="project" value="InterPro"/>
</dbReference>
<keyword evidence="2" id="KW-0067">ATP-binding</keyword>